<evidence type="ECO:0000313" key="12">
    <source>
        <dbReference type="EMBL" id="CAB0032753.1"/>
    </source>
</evidence>
<sequence length="919" mass="105747">MSSSDQSVSPLKKTVKKGGRKKKKVIDSDSDVQLVSSEEEFQSKRDDSDDEKDSENDSKPTKKRRSKKRSKSSSSENSSGEKKPKGKRKRIKKVASDSESEDGDSPSKGRKNIRRVLKDKHVGEDTKRAAQDEEERMKRIAERQKIFNEMYDARLAGEAKVDKLVLDFDEETKQELVVVDKELVKRLKPHQAQGIKFMWDACFESLKMISESEGSGCIIAHCMGLGKTFQVVTLAHTLLSHEETGVKTVMVVCPLSTVLNWCNEFKIWLKHVKNSDDIEIYELTKQKKNTERRYMLESWQRTGGVLIIGYEMFRNLTSTGKKLRKAMQESLMRSLVDPGADLVVCDEGHLLKNEDSALSKAMNLVKTRRRIVLTGTPLQNNLKEYHCMVQFVKPSLLGTKKEFLNRFVNPITNGQFDDSTECDVKLMKKRAHVLHKMLEGSVQRFDYSVLTPFLPPKQEYVIFVRLTPIQIKMYQYYLENLARRHDGRNGSLFSDFQELQRVWTHPYVLRLNAAKIDKANEKKRLEASDSEGSLKDFIDDGDASEASTVPSSDSDSDSDIECLDSDAEKKPVKMTRSARMNAKIELEEPVPPPIETTEETAWWAKYIEENDFNDLRNSTKLMLLFGILQESEQIGDKLLVFSQSLYSLTLIEQFLNMIDSETQNDKKLENLGNHSGNWSLGLDYFRLDGSTSAENRSAWCKTFNNPTNTRARLFLISTRAGGLGINLTAANRVIIFDASWNPSHDVQSIFRIYRFGQKKPCYIYRFLAAGTMEEKIYNRQVTKLSLACRVVDEQQIERHYSNNDLAELYQFESYEGQSKTLALPKDRLLAEIFLKYKDLVYTYHEHDSLLENKEEEELDEEERKQAWLEYEAEKQGKNQMMNNMSAYNNMALNPFMNLNSINFPELESIKMLIQKDVSF</sequence>
<comment type="similarity">
    <text evidence="2">Belongs to the SNF2/RAD54 helicase family.</text>
</comment>
<dbReference type="Pfam" id="PF00271">
    <property type="entry name" value="Helicase_C"/>
    <property type="match status" value="1"/>
</dbReference>
<dbReference type="SMART" id="SM00487">
    <property type="entry name" value="DEXDc"/>
    <property type="match status" value="1"/>
</dbReference>
<feature type="compositionally biased region" description="Basic residues" evidence="9">
    <location>
        <begin position="61"/>
        <end position="71"/>
    </location>
</feature>
<dbReference type="CDD" id="cd18793">
    <property type="entry name" value="SF2_C_SNF"/>
    <property type="match status" value="1"/>
</dbReference>
<keyword evidence="7" id="KW-0238">DNA-binding</keyword>
<keyword evidence="3" id="KW-0547">Nucleotide-binding</keyword>
<feature type="region of interest" description="Disordered" evidence="9">
    <location>
        <begin position="1"/>
        <end position="136"/>
    </location>
</feature>
<evidence type="ECO:0000259" key="11">
    <source>
        <dbReference type="PROSITE" id="PS51194"/>
    </source>
</evidence>
<dbReference type="GO" id="GO:0016887">
    <property type="term" value="F:ATP hydrolysis activity"/>
    <property type="evidence" value="ECO:0007669"/>
    <property type="project" value="InterPro"/>
</dbReference>
<feature type="domain" description="Helicase ATP-binding" evidence="10">
    <location>
        <begin position="208"/>
        <end position="395"/>
    </location>
</feature>
<dbReference type="Pfam" id="PF00176">
    <property type="entry name" value="SNF2-rel_dom"/>
    <property type="match status" value="1"/>
</dbReference>
<keyword evidence="6" id="KW-0067">ATP-binding</keyword>
<protein>
    <recommendedName>
        <fullName evidence="14">Transcriptional regulator ATRX homolog</fullName>
    </recommendedName>
</protein>
<evidence type="ECO:0000256" key="4">
    <source>
        <dbReference type="ARBA" id="ARBA00022801"/>
    </source>
</evidence>
<dbReference type="GO" id="GO:0004386">
    <property type="term" value="F:helicase activity"/>
    <property type="evidence" value="ECO:0007669"/>
    <property type="project" value="UniProtKB-KW"/>
</dbReference>
<dbReference type="InterPro" id="IPR044574">
    <property type="entry name" value="ARIP4-like"/>
</dbReference>
<dbReference type="Gene3D" id="3.40.50.300">
    <property type="entry name" value="P-loop containing nucleotide triphosphate hydrolases"/>
    <property type="match status" value="1"/>
</dbReference>
<comment type="subcellular location">
    <subcellularLocation>
        <location evidence="1">Nucleus</location>
    </subcellularLocation>
</comment>
<proteinExistence type="inferred from homology"/>
<dbReference type="GO" id="GO:0005524">
    <property type="term" value="F:ATP binding"/>
    <property type="evidence" value="ECO:0007669"/>
    <property type="project" value="UniProtKB-KW"/>
</dbReference>
<dbReference type="PANTHER" id="PTHR45797">
    <property type="entry name" value="RAD54-LIKE"/>
    <property type="match status" value="1"/>
</dbReference>
<feature type="compositionally biased region" description="Basic and acidic residues" evidence="9">
    <location>
        <begin position="522"/>
        <end position="538"/>
    </location>
</feature>
<dbReference type="SUPFAM" id="SSF52540">
    <property type="entry name" value="P-loop containing nucleoside triphosphate hydrolases"/>
    <property type="match status" value="2"/>
</dbReference>
<dbReference type="InterPro" id="IPR000330">
    <property type="entry name" value="SNF2_N"/>
</dbReference>
<evidence type="ECO:0000259" key="10">
    <source>
        <dbReference type="PROSITE" id="PS51192"/>
    </source>
</evidence>
<feature type="compositionally biased region" description="Basic residues" evidence="9">
    <location>
        <begin position="84"/>
        <end position="93"/>
    </location>
</feature>
<reference evidence="12 13" key="1">
    <citation type="submission" date="2020-02" db="EMBL/GenBank/DDBJ databases">
        <authorList>
            <person name="Ferguson B K."/>
        </authorList>
    </citation>
    <scope>NUCLEOTIDE SEQUENCE [LARGE SCALE GENOMIC DNA]</scope>
</reference>
<dbReference type="AlphaFoldDB" id="A0A6H5ID25"/>
<dbReference type="InterPro" id="IPR001650">
    <property type="entry name" value="Helicase_C-like"/>
</dbReference>
<evidence type="ECO:0000256" key="5">
    <source>
        <dbReference type="ARBA" id="ARBA00022806"/>
    </source>
</evidence>
<dbReference type="Gene3D" id="3.40.50.10810">
    <property type="entry name" value="Tandem AAA-ATPase domain"/>
    <property type="match status" value="1"/>
</dbReference>
<evidence type="ECO:0000256" key="8">
    <source>
        <dbReference type="ARBA" id="ARBA00023242"/>
    </source>
</evidence>
<evidence type="ECO:0000256" key="3">
    <source>
        <dbReference type="ARBA" id="ARBA00022741"/>
    </source>
</evidence>
<evidence type="ECO:0000256" key="1">
    <source>
        <dbReference type="ARBA" id="ARBA00004123"/>
    </source>
</evidence>
<evidence type="ECO:0000313" key="13">
    <source>
        <dbReference type="Proteomes" id="UP000479190"/>
    </source>
</evidence>
<feature type="domain" description="Helicase C-terminal" evidence="11">
    <location>
        <begin position="626"/>
        <end position="806"/>
    </location>
</feature>
<organism evidence="12 13">
    <name type="scientific">Trichogramma brassicae</name>
    <dbReference type="NCBI Taxonomy" id="86971"/>
    <lineage>
        <taxon>Eukaryota</taxon>
        <taxon>Metazoa</taxon>
        <taxon>Ecdysozoa</taxon>
        <taxon>Arthropoda</taxon>
        <taxon>Hexapoda</taxon>
        <taxon>Insecta</taxon>
        <taxon>Pterygota</taxon>
        <taxon>Neoptera</taxon>
        <taxon>Endopterygota</taxon>
        <taxon>Hymenoptera</taxon>
        <taxon>Apocrita</taxon>
        <taxon>Proctotrupomorpha</taxon>
        <taxon>Chalcidoidea</taxon>
        <taxon>Trichogrammatidae</taxon>
        <taxon>Trichogramma</taxon>
    </lineage>
</organism>
<dbReference type="Proteomes" id="UP000479190">
    <property type="component" value="Unassembled WGS sequence"/>
</dbReference>
<dbReference type="GO" id="GO:0005634">
    <property type="term" value="C:nucleus"/>
    <property type="evidence" value="ECO:0007669"/>
    <property type="project" value="UniProtKB-SubCell"/>
</dbReference>
<feature type="compositionally biased region" description="Acidic residues" evidence="9">
    <location>
        <begin position="554"/>
        <end position="565"/>
    </location>
</feature>
<evidence type="ECO:0000256" key="6">
    <source>
        <dbReference type="ARBA" id="ARBA00022840"/>
    </source>
</evidence>
<dbReference type="PANTHER" id="PTHR45797:SF3">
    <property type="entry name" value="TRANSCRIPTIONAL REGULATOR ATRX HOMOLOG"/>
    <property type="match status" value="1"/>
</dbReference>
<feature type="compositionally biased region" description="Basic and acidic residues" evidence="9">
    <location>
        <begin position="119"/>
        <end position="136"/>
    </location>
</feature>
<evidence type="ECO:0000256" key="7">
    <source>
        <dbReference type="ARBA" id="ARBA00023125"/>
    </source>
</evidence>
<evidence type="ECO:0000256" key="2">
    <source>
        <dbReference type="ARBA" id="ARBA00007025"/>
    </source>
</evidence>
<dbReference type="InterPro" id="IPR049730">
    <property type="entry name" value="SNF2/RAD54-like_C"/>
</dbReference>
<feature type="compositionally biased region" description="Basic residues" evidence="9">
    <location>
        <begin position="13"/>
        <end position="24"/>
    </location>
</feature>
<accession>A0A6H5ID25</accession>
<dbReference type="InterPro" id="IPR038718">
    <property type="entry name" value="SNF2-like_sf"/>
</dbReference>
<feature type="compositionally biased region" description="Basic residues" evidence="9">
    <location>
        <begin position="108"/>
        <end position="118"/>
    </location>
</feature>
<dbReference type="EMBL" id="CADCXV010000689">
    <property type="protein sequence ID" value="CAB0032753.1"/>
    <property type="molecule type" value="Genomic_DNA"/>
</dbReference>
<dbReference type="SMART" id="SM00490">
    <property type="entry name" value="HELICc"/>
    <property type="match status" value="1"/>
</dbReference>
<dbReference type="GO" id="GO:0003677">
    <property type="term" value="F:DNA binding"/>
    <property type="evidence" value="ECO:0007669"/>
    <property type="project" value="UniProtKB-KW"/>
</dbReference>
<dbReference type="InterPro" id="IPR027417">
    <property type="entry name" value="P-loop_NTPase"/>
</dbReference>
<feature type="region of interest" description="Disordered" evidence="9">
    <location>
        <begin position="522"/>
        <end position="576"/>
    </location>
</feature>
<dbReference type="OrthoDB" id="9900844at2759"/>
<keyword evidence="5" id="KW-0347">Helicase</keyword>
<gene>
    <name evidence="12" type="ORF">TBRA_LOCUS4679</name>
</gene>
<keyword evidence="13" id="KW-1185">Reference proteome</keyword>
<dbReference type="PROSITE" id="PS51192">
    <property type="entry name" value="HELICASE_ATP_BIND_1"/>
    <property type="match status" value="1"/>
</dbReference>
<name>A0A6H5ID25_9HYME</name>
<dbReference type="InterPro" id="IPR014001">
    <property type="entry name" value="Helicase_ATP-bd"/>
</dbReference>
<evidence type="ECO:0000256" key="9">
    <source>
        <dbReference type="SAM" id="MobiDB-lite"/>
    </source>
</evidence>
<keyword evidence="8" id="KW-0539">Nucleus</keyword>
<dbReference type="PROSITE" id="PS51194">
    <property type="entry name" value="HELICASE_CTER"/>
    <property type="match status" value="1"/>
</dbReference>
<evidence type="ECO:0008006" key="14">
    <source>
        <dbReference type="Google" id="ProtNLM"/>
    </source>
</evidence>
<keyword evidence="4" id="KW-0378">Hydrolase</keyword>